<accession>A0ABZ0EA43</accession>
<feature type="region of interest" description="Disordered" evidence="1">
    <location>
        <begin position="44"/>
        <end position="74"/>
    </location>
</feature>
<sequence length="150" mass="16177">MDATYTALHGQNTTVGGRLYMAFGLGEKNWKLSHWVVASARPAGLRSPQVIPRRSSPPSPRRAATSPPTHPSTAVMRPAANLMVDSASIEVNWRARRAKTDRLDSDKLLFDGRGRHDKDAISTTGSCHVGEGTLFKFGAAAGFKTETGCK</sequence>
<gene>
    <name evidence="2" type="ORF">RW095_04870</name>
</gene>
<dbReference type="Proteomes" id="UP001302652">
    <property type="component" value="Chromosome 3"/>
</dbReference>
<evidence type="ECO:0000313" key="3">
    <source>
        <dbReference type="Proteomes" id="UP001302652"/>
    </source>
</evidence>
<proteinExistence type="predicted"/>
<keyword evidence="3" id="KW-1185">Reference proteome</keyword>
<name>A0ABZ0EA43_9BURK</name>
<reference evidence="2 3" key="1">
    <citation type="submission" date="2023-10" db="EMBL/GenBank/DDBJ databases">
        <title>Surface-active antibiotics is a multifunctional adaptation for post-fire microbes.</title>
        <authorList>
            <person name="Liu M.D."/>
            <person name="Du Y."/>
            <person name="Koupaei S.K."/>
            <person name="Kim N.R."/>
            <person name="Zhang W."/>
            <person name="Traxler M.F."/>
        </authorList>
    </citation>
    <scope>NUCLEOTIDE SEQUENCE [LARGE SCALE GENOMIC DNA]</scope>
    <source>
        <strain evidence="2 3">F3</strain>
    </source>
</reference>
<evidence type="ECO:0000313" key="2">
    <source>
        <dbReference type="EMBL" id="WOD13379.1"/>
    </source>
</evidence>
<evidence type="ECO:0000256" key="1">
    <source>
        <dbReference type="SAM" id="MobiDB-lite"/>
    </source>
</evidence>
<protein>
    <submittedName>
        <fullName evidence="2">Uncharacterized protein</fullName>
    </submittedName>
</protein>
<dbReference type="EMBL" id="CP136511">
    <property type="protein sequence ID" value="WOD13379.1"/>
    <property type="molecule type" value="Genomic_DNA"/>
</dbReference>
<organism evidence="2 3">
    <name type="scientific">Paraburkholderia kirstenboschensis</name>
    <dbReference type="NCBI Taxonomy" id="1245436"/>
    <lineage>
        <taxon>Bacteria</taxon>
        <taxon>Pseudomonadati</taxon>
        <taxon>Pseudomonadota</taxon>
        <taxon>Betaproteobacteria</taxon>
        <taxon>Burkholderiales</taxon>
        <taxon>Burkholderiaceae</taxon>
        <taxon>Paraburkholderia</taxon>
    </lineage>
</organism>
<dbReference type="RefSeq" id="WP_317014863.1">
    <property type="nucleotide sequence ID" value="NZ_CP136511.1"/>
</dbReference>